<dbReference type="AlphaFoldDB" id="A0A7V6PC04"/>
<dbReference type="Proteomes" id="UP000551563">
    <property type="component" value="Unassembled WGS sequence"/>
</dbReference>
<organism evidence="1 2">
    <name type="scientific">Brucella intermedia</name>
    <dbReference type="NCBI Taxonomy" id="94625"/>
    <lineage>
        <taxon>Bacteria</taxon>
        <taxon>Pseudomonadati</taxon>
        <taxon>Pseudomonadota</taxon>
        <taxon>Alphaproteobacteria</taxon>
        <taxon>Hyphomicrobiales</taxon>
        <taxon>Brucellaceae</taxon>
        <taxon>Brucella/Ochrobactrum group</taxon>
        <taxon>Brucella</taxon>
    </lineage>
</organism>
<gene>
    <name evidence="1" type="ORF">GXX48_11275</name>
</gene>
<evidence type="ECO:0000313" key="1">
    <source>
        <dbReference type="EMBL" id="HHV68209.1"/>
    </source>
</evidence>
<reference evidence="1 2" key="1">
    <citation type="journal article" date="2020" name="Biotechnol. Biofuels">
        <title>New insights from the biogas microbiome by comprehensive genome-resolved metagenomics of nearly 1600 species originating from multiple anaerobic digesters.</title>
        <authorList>
            <person name="Campanaro S."/>
            <person name="Treu L."/>
            <person name="Rodriguez-R L.M."/>
            <person name="Kovalovszki A."/>
            <person name="Ziels R.M."/>
            <person name="Maus I."/>
            <person name="Zhu X."/>
            <person name="Kougias P.G."/>
            <person name="Basile A."/>
            <person name="Luo G."/>
            <person name="Schluter A."/>
            <person name="Konstantinidis K.T."/>
            <person name="Angelidaki I."/>
        </authorList>
    </citation>
    <scope>NUCLEOTIDE SEQUENCE [LARGE SCALE GENOMIC DNA]</scope>
    <source>
        <strain evidence="1">AS04akNAM_66</strain>
    </source>
</reference>
<evidence type="ECO:0000313" key="2">
    <source>
        <dbReference type="Proteomes" id="UP000551563"/>
    </source>
</evidence>
<protein>
    <submittedName>
        <fullName evidence="1">Uncharacterized protein</fullName>
    </submittedName>
</protein>
<proteinExistence type="predicted"/>
<accession>A0A7V6PC04</accession>
<name>A0A7V6PC04_9HYPH</name>
<dbReference type="EMBL" id="DUMN01000329">
    <property type="protein sequence ID" value="HHV68209.1"/>
    <property type="molecule type" value="Genomic_DNA"/>
</dbReference>
<sequence length="231" mass="26289">MTSPACAITQTPPILYAVCTGLARAISTPLKTLEKSRSKRLPLVHVVYCGGSALRNFTAFLTALHRTSPARKCRTFPVRESGKMRPKNTLEKAEKKPFIIAFNPEPKEQFRKVWKGWQYKAPKRHYRLILTPVADHVSATPRIVGDFTKLKSALEAAVQIESPELYRLAVFNSRGLIVIRNAGRNPEKVERARRQPKAEYDASKNMHRPITIEKLIGLNERITRKGEYRSR</sequence>
<comment type="caution">
    <text evidence="1">The sequence shown here is derived from an EMBL/GenBank/DDBJ whole genome shotgun (WGS) entry which is preliminary data.</text>
</comment>